<keyword evidence="1" id="KW-0732">Signal</keyword>
<sequence>MFLQHMKHLFFTLLTIILFSSCSEYQKALKNDDIAKKYELGISYYEQAQDGAKRPKAKYRKAIKLFEQILPQYRGKPQGEKLAFVYANSYYELEDYFLSGYQFERFTKAYPDSDRVEEAAFKSARSYYEGSPRYSLDQADTDKALDKLQLYFVTYPEGQFIEEANVMATELGQKLEKKAYEIAKQYHHTENYKPAIEAFDNYLVDYPGSSYREKAIYYKFESAYLLAINSYDYLVEERLLVAKSYLDNYFKYYQDGELSVKANELKADIEERLQEYS</sequence>
<accession>A3U8W1</accession>
<keyword evidence="3" id="KW-0998">Cell outer membrane</keyword>
<dbReference type="Proteomes" id="UP000002297">
    <property type="component" value="Chromosome"/>
</dbReference>
<dbReference type="STRING" id="216432.CA2559_09443"/>
<keyword evidence="6" id="KW-1185">Reference proteome</keyword>
<dbReference type="InterPro" id="IPR039565">
    <property type="entry name" value="BamD-like"/>
</dbReference>
<dbReference type="PROSITE" id="PS51257">
    <property type="entry name" value="PROKAR_LIPOPROTEIN"/>
    <property type="match status" value="1"/>
</dbReference>
<feature type="domain" description="Outer membrane lipoprotein BamD-like" evidence="4">
    <location>
        <begin position="45"/>
        <end position="229"/>
    </location>
</feature>
<organism evidence="5 6">
    <name type="scientific">Croceibacter atlanticus (strain ATCC BAA-628 / JCM 21780 / CIP 108009 / IAM 15332 / KCTC 12090 / HTCC2559)</name>
    <dbReference type="NCBI Taxonomy" id="216432"/>
    <lineage>
        <taxon>Bacteria</taxon>
        <taxon>Pseudomonadati</taxon>
        <taxon>Bacteroidota</taxon>
        <taxon>Flavobacteriia</taxon>
        <taxon>Flavobacteriales</taxon>
        <taxon>Flavobacteriaceae</taxon>
        <taxon>Croceibacter</taxon>
    </lineage>
</organism>
<evidence type="ECO:0000259" key="4">
    <source>
        <dbReference type="Pfam" id="PF13525"/>
    </source>
</evidence>
<dbReference type="SUPFAM" id="SSF48452">
    <property type="entry name" value="TPR-like"/>
    <property type="match status" value="1"/>
</dbReference>
<evidence type="ECO:0000313" key="5">
    <source>
        <dbReference type="EMBL" id="EAP86247.1"/>
    </source>
</evidence>
<gene>
    <name evidence="5" type="ordered locus">CA2559_09443</name>
</gene>
<keyword evidence="5" id="KW-0449">Lipoprotein</keyword>
<keyword evidence="2" id="KW-0472">Membrane</keyword>
<dbReference type="Pfam" id="PF13525">
    <property type="entry name" value="YfiO"/>
    <property type="match status" value="1"/>
</dbReference>
<evidence type="ECO:0000256" key="3">
    <source>
        <dbReference type="ARBA" id="ARBA00023237"/>
    </source>
</evidence>
<dbReference type="EMBL" id="CP002046">
    <property type="protein sequence ID" value="EAP86247.1"/>
    <property type="molecule type" value="Genomic_DNA"/>
</dbReference>
<dbReference type="InterPro" id="IPR011990">
    <property type="entry name" value="TPR-like_helical_dom_sf"/>
</dbReference>
<protein>
    <submittedName>
        <fullName evidence="5">Lipoprotein protein, putative</fullName>
    </submittedName>
</protein>
<reference evidence="5 6" key="1">
    <citation type="journal article" date="2010" name="J. Bacteriol.">
        <title>The complete genome sequence of Croceibacter atlanticus HTCC2559T.</title>
        <authorList>
            <person name="Oh H.M."/>
            <person name="Kang I."/>
            <person name="Ferriera S."/>
            <person name="Giovannoni S.J."/>
            <person name="Cho J.C."/>
        </authorList>
    </citation>
    <scope>NUCLEOTIDE SEQUENCE [LARGE SCALE GENOMIC DNA]</scope>
    <source>
        <strain evidence="6">ATCC BAA-628 / HTCC2559 / KCTC 12090</strain>
    </source>
</reference>
<evidence type="ECO:0000256" key="2">
    <source>
        <dbReference type="ARBA" id="ARBA00023136"/>
    </source>
</evidence>
<proteinExistence type="predicted"/>
<dbReference type="AlphaFoldDB" id="A3U8W1"/>
<dbReference type="InterPro" id="IPR017689">
    <property type="entry name" value="BamD"/>
</dbReference>
<dbReference type="Gene3D" id="1.25.40.10">
    <property type="entry name" value="Tetratricopeptide repeat domain"/>
    <property type="match status" value="1"/>
</dbReference>
<dbReference type="NCBIfam" id="TIGR03302">
    <property type="entry name" value="OM_YfiO"/>
    <property type="match status" value="1"/>
</dbReference>
<name>A3U8W1_CROAH</name>
<evidence type="ECO:0000313" key="6">
    <source>
        <dbReference type="Proteomes" id="UP000002297"/>
    </source>
</evidence>
<dbReference type="KEGG" id="cat:CA2559_09443"/>
<dbReference type="HOGENOM" id="CLU_068039_0_0_10"/>
<evidence type="ECO:0000256" key="1">
    <source>
        <dbReference type="ARBA" id="ARBA00022729"/>
    </source>
</evidence>
<dbReference type="eggNOG" id="COG4105">
    <property type="taxonomic scope" value="Bacteria"/>
</dbReference>